<feature type="region of interest" description="Disordered" evidence="1">
    <location>
        <begin position="50"/>
        <end position="69"/>
    </location>
</feature>
<protein>
    <submittedName>
        <fullName evidence="2">Uncharacterized protein</fullName>
    </submittedName>
</protein>
<comment type="caution">
    <text evidence="2">The sequence shown here is derived from an EMBL/GenBank/DDBJ whole genome shotgun (WGS) entry which is preliminary data.</text>
</comment>
<keyword evidence="3" id="KW-1185">Reference proteome</keyword>
<evidence type="ECO:0000256" key="1">
    <source>
        <dbReference type="SAM" id="MobiDB-lite"/>
    </source>
</evidence>
<dbReference type="GeneID" id="94028193"/>
<reference evidence="2 3" key="1">
    <citation type="submission" date="2017-06" db="EMBL/GenBank/DDBJ databases">
        <authorList>
            <person name="Varghese N."/>
            <person name="Submissions S."/>
        </authorList>
    </citation>
    <scope>NUCLEOTIDE SEQUENCE [LARGE SCALE GENOMIC DNA]</scope>
    <source>
        <strain evidence="2 3">DSM 26989</strain>
    </source>
</reference>
<dbReference type="EMBL" id="FZNZ01000004">
    <property type="protein sequence ID" value="SNR67193.1"/>
    <property type="molecule type" value="Genomic_DNA"/>
</dbReference>
<name>A0AA94ISC8_9BACT</name>
<evidence type="ECO:0000313" key="3">
    <source>
        <dbReference type="Proteomes" id="UP000198427"/>
    </source>
</evidence>
<dbReference type="Proteomes" id="UP000198427">
    <property type="component" value="Unassembled WGS sequence"/>
</dbReference>
<proteinExistence type="predicted"/>
<gene>
    <name evidence="2" type="ORF">SAMN06265364_1042</name>
</gene>
<dbReference type="AlphaFoldDB" id="A0AA94ISC8"/>
<sequence>MEKVKRAYKQPMCGIVCTEIETLLDQVSGQHSNIGQGGSFENAKQTLFTEEDEEEYINEEKSSYTLWNN</sequence>
<accession>A0AA94ISC8</accession>
<organism evidence="2 3">
    <name type="scientific">Prevotella jejuni</name>
    <dbReference type="NCBI Taxonomy" id="1177574"/>
    <lineage>
        <taxon>Bacteria</taxon>
        <taxon>Pseudomonadati</taxon>
        <taxon>Bacteroidota</taxon>
        <taxon>Bacteroidia</taxon>
        <taxon>Bacteroidales</taxon>
        <taxon>Prevotellaceae</taxon>
        <taxon>Prevotella</taxon>
    </lineage>
</organism>
<dbReference type="RefSeq" id="WP_240616232.1">
    <property type="nucleotide sequence ID" value="NZ_CP023863.1"/>
</dbReference>
<evidence type="ECO:0000313" key="2">
    <source>
        <dbReference type="EMBL" id="SNR67193.1"/>
    </source>
</evidence>